<reference evidence="1" key="1">
    <citation type="submission" date="2020-07" db="EMBL/GenBank/DDBJ databases">
        <authorList>
            <person name="Nazaruddin N."/>
        </authorList>
    </citation>
    <scope>NUCLEOTIDE SEQUENCE</scope>
</reference>
<evidence type="ECO:0000313" key="2">
    <source>
        <dbReference type="Proteomes" id="UP000752696"/>
    </source>
</evidence>
<dbReference type="AlphaFoldDB" id="A0A6V7GZZ9"/>
<comment type="caution">
    <text evidence="1">The sequence shown here is derived from an EMBL/GenBank/DDBJ whole genome shotgun (WGS) entry which is preliminary data.</text>
</comment>
<proteinExistence type="predicted"/>
<dbReference type="OrthoDB" id="7617081at2759"/>
<sequence length="123" mass="14668">MEKMKKVKKKERKDDCDQNLHVCVSASNRHEHLLTFRDVEETKKLTETCYEYIYQMFEIAKQVDMEDSAIIKYIIDGIQDEEINKTVLYGAKNVELKKKCTLYETMRKNRRLAVKRSRRLCGV</sequence>
<organism evidence="1 2">
    <name type="scientific">Heterotrigona itama</name>
    <dbReference type="NCBI Taxonomy" id="395501"/>
    <lineage>
        <taxon>Eukaryota</taxon>
        <taxon>Metazoa</taxon>
        <taxon>Ecdysozoa</taxon>
        <taxon>Arthropoda</taxon>
        <taxon>Hexapoda</taxon>
        <taxon>Insecta</taxon>
        <taxon>Pterygota</taxon>
        <taxon>Neoptera</taxon>
        <taxon>Endopterygota</taxon>
        <taxon>Hymenoptera</taxon>
        <taxon>Apocrita</taxon>
        <taxon>Aculeata</taxon>
        <taxon>Apoidea</taxon>
        <taxon>Anthophila</taxon>
        <taxon>Apidae</taxon>
        <taxon>Heterotrigona</taxon>
    </lineage>
</organism>
<feature type="non-terminal residue" evidence="1">
    <location>
        <position position="123"/>
    </location>
</feature>
<dbReference type="Proteomes" id="UP000752696">
    <property type="component" value="Unassembled WGS sequence"/>
</dbReference>
<accession>A0A6V7GZZ9</accession>
<keyword evidence="2" id="KW-1185">Reference proteome</keyword>
<dbReference type="EMBL" id="CAJDYZ010003579">
    <property type="protein sequence ID" value="CAD1470250.1"/>
    <property type="molecule type" value="Genomic_DNA"/>
</dbReference>
<name>A0A6V7GZZ9_9HYME</name>
<protein>
    <submittedName>
        <fullName evidence="1">Uncharacterized protein</fullName>
    </submittedName>
</protein>
<evidence type="ECO:0000313" key="1">
    <source>
        <dbReference type="EMBL" id="CAD1470250.1"/>
    </source>
</evidence>
<gene>
    <name evidence="1" type="ORF">MHI_LOCUS181799</name>
</gene>